<keyword evidence="1" id="KW-1133">Transmembrane helix</keyword>
<dbReference type="RefSeq" id="WP_013419004.1">
    <property type="nucleotide sequence ID" value="NC_014664.1"/>
</dbReference>
<dbReference type="eggNOG" id="COG1752">
    <property type="taxonomic scope" value="Bacteria"/>
</dbReference>
<dbReference type="KEGG" id="rva:Rvan_1341"/>
<evidence type="ECO:0000313" key="2">
    <source>
        <dbReference type="EMBL" id="ADP70602.1"/>
    </source>
</evidence>
<gene>
    <name evidence="2" type="ordered locus">Rvan_1341</name>
</gene>
<feature type="transmembrane region" description="Helical" evidence="1">
    <location>
        <begin position="28"/>
        <end position="50"/>
    </location>
</feature>
<keyword evidence="1" id="KW-0812">Transmembrane</keyword>
<feature type="transmembrane region" description="Helical" evidence="1">
    <location>
        <begin position="172"/>
        <end position="192"/>
    </location>
</feature>
<protein>
    <recommendedName>
        <fullName evidence="4">PNPLA domain-containing protein</fullName>
    </recommendedName>
</protein>
<feature type="transmembrane region" description="Helical" evidence="1">
    <location>
        <begin position="374"/>
        <end position="395"/>
    </location>
</feature>
<feature type="transmembrane region" description="Helical" evidence="1">
    <location>
        <begin position="121"/>
        <end position="142"/>
    </location>
</feature>
<keyword evidence="1" id="KW-0472">Membrane</keyword>
<feature type="transmembrane region" description="Helical" evidence="1">
    <location>
        <begin position="199"/>
        <end position="218"/>
    </location>
</feature>
<feature type="transmembrane region" description="Helical" evidence="1">
    <location>
        <begin position="238"/>
        <end position="259"/>
    </location>
</feature>
<accession>E3I609</accession>
<keyword evidence="3" id="KW-1185">Reference proteome</keyword>
<dbReference type="AlphaFoldDB" id="E3I609"/>
<dbReference type="Proteomes" id="UP000001399">
    <property type="component" value="Chromosome"/>
</dbReference>
<organism evidence="2 3">
    <name type="scientific">Rhodomicrobium vannielii (strain ATCC 17100 / DSM 162 / LMG 4299 / NCIMB 10020 / ATH 3.1.1)</name>
    <dbReference type="NCBI Taxonomy" id="648757"/>
    <lineage>
        <taxon>Bacteria</taxon>
        <taxon>Pseudomonadati</taxon>
        <taxon>Pseudomonadota</taxon>
        <taxon>Alphaproteobacteria</taxon>
        <taxon>Hyphomicrobiales</taxon>
        <taxon>Hyphomicrobiaceae</taxon>
        <taxon>Rhodomicrobium</taxon>
    </lineage>
</organism>
<evidence type="ECO:0008006" key="4">
    <source>
        <dbReference type="Google" id="ProtNLM"/>
    </source>
</evidence>
<dbReference type="InterPro" id="IPR016035">
    <property type="entry name" value="Acyl_Trfase/lysoPLipase"/>
</dbReference>
<feature type="transmembrane region" description="Helical" evidence="1">
    <location>
        <begin position="70"/>
        <end position="90"/>
    </location>
</feature>
<feature type="transmembrane region" description="Helical" evidence="1">
    <location>
        <begin position="279"/>
        <end position="298"/>
    </location>
</feature>
<dbReference type="HOGENOM" id="CLU_362419_0_0_5"/>
<evidence type="ECO:0000313" key="3">
    <source>
        <dbReference type="Proteomes" id="UP000001399"/>
    </source>
</evidence>
<name>E3I609_RHOVT</name>
<dbReference type="OrthoDB" id="581211at2"/>
<evidence type="ECO:0000256" key="1">
    <source>
        <dbReference type="SAM" id="Phobius"/>
    </source>
</evidence>
<dbReference type="STRING" id="648757.Rvan_1341"/>
<proteinExistence type="predicted"/>
<sequence length="771" mass="82998">MGLSTITRGRRLRLHLRRARAGMPWNRVFRYLSDTAYITPILIGLASAWLFAFVPQMQEIYLALIERPDIARGVGGLLAVALFAALLYAWNHVEVTRRIDRIYPEHADIHFDRRIFRLRDIYCAVAASLPFVGILLGLAQVYRHVLDAESLRDSGGLPQGHALGTLSDLLDMVIASGAVTAFVWGALIVLLLRSGRHAVLVWFCALVALVFAIVPVAAPDWTLGATRFAGPLVTTALVLIEIAVLVRVVVIGLTSFLWLIRALPSWALLSTGRFPGLRYAVVAALPLIAFVFLVRGIIADRPDTQPLRAAALEHAGADLETSFKTWLHQRKPEGGGRYPVFIVAAQGGGIYAASSAGAFLAAMQDHCPAFARHVFAISAVSGGAVGASLFTAAFADSKASGRAPKAAVDVEPGCGSFVEPRELTKRLRTITEDDHISPVLAFLMPDFMRGLFPASLSAPEALSEALPFGVVGRDAILERSFVESFRRSDPSGGGKPALHGTGSRDVILTAPYSQSWPDAANTDLPALLLNATWVETGYRVAFSPFDLQSFGGGTLYSFRDVGTKAPDPSLIGAAVISARFPVLMPPFVSELGGGQRLTFVDGGYADASATATAFQLYEEVKRIGGDDVDVYLIALTDKLKALNATDVEPAGLEPVRSWIYDTISPLTTLLSVRDLQSRRAVTEASKALGDRMIVVQLDQRAFPLPLGWKLSELSSDIIRLTIGDPAGCTEPEAVKASDEGVRMAIRNSCELKRITALLTPKLVGSWQLSPG</sequence>
<reference evidence="3" key="1">
    <citation type="journal article" date="2011" name="J. Bacteriol.">
        <title>Genome sequences of eight morphologically diverse alphaproteobacteria.</title>
        <authorList>
            <consortium name="US DOE Joint Genome Institute"/>
            <person name="Brown P.J."/>
            <person name="Kysela D.T."/>
            <person name="Buechlein A."/>
            <person name="Hemmerich C."/>
            <person name="Brun Y.V."/>
        </authorList>
    </citation>
    <scope>NUCLEOTIDE SEQUENCE [LARGE SCALE GENOMIC DNA]</scope>
    <source>
        <strain evidence="3">ATCC 17100 / ATH 3.1.1 / DSM 162 / LMG 4299</strain>
    </source>
</reference>
<feature type="transmembrane region" description="Helical" evidence="1">
    <location>
        <begin position="340"/>
        <end position="362"/>
    </location>
</feature>
<dbReference type="SUPFAM" id="SSF52151">
    <property type="entry name" value="FabD/lysophospholipase-like"/>
    <property type="match status" value="1"/>
</dbReference>
<dbReference type="EMBL" id="CP002292">
    <property type="protein sequence ID" value="ADP70602.1"/>
    <property type="molecule type" value="Genomic_DNA"/>
</dbReference>